<gene>
    <name evidence="2" type="ORF">S01H1_76053</name>
</gene>
<name>X0YX41_9ZZZZ</name>
<dbReference type="EMBL" id="BARS01051013">
    <property type="protein sequence ID" value="GAG52863.1"/>
    <property type="molecule type" value="Genomic_DNA"/>
</dbReference>
<evidence type="ECO:0000256" key="1">
    <source>
        <dbReference type="SAM" id="Phobius"/>
    </source>
</evidence>
<feature type="transmembrane region" description="Helical" evidence="1">
    <location>
        <begin position="20"/>
        <end position="41"/>
    </location>
</feature>
<dbReference type="AlphaFoldDB" id="X0YX41"/>
<evidence type="ECO:0000313" key="2">
    <source>
        <dbReference type="EMBL" id="GAG52863.1"/>
    </source>
</evidence>
<proteinExistence type="predicted"/>
<evidence type="ECO:0008006" key="3">
    <source>
        <dbReference type="Google" id="ProtNLM"/>
    </source>
</evidence>
<protein>
    <recommendedName>
        <fullName evidence="3">YfhO family protein</fullName>
    </recommendedName>
</protein>
<sequence>PASTVIWERVPGMSYLQFPWRLQGPANLMLAMCAAGGVTLLPGTGWRNPALAAGLAAILLLALPMLYPQMWAPDFGGTAPQDIIEWEQYSLALGTTSTGDFVPVGAAFVPMHPEPTLVESYTRPGPVDRVNRATLPEGARVEIVEHGPLHDRFAISTPREFVLRLYTFHFPGWRAYVDGDEVEIEVADPEGFITLWVPEGEHEVVVRFEDTPPRTTGWIISAVGLTMLIIALVLMR</sequence>
<comment type="caution">
    <text evidence="2">The sequence shown here is derived from an EMBL/GenBank/DDBJ whole genome shotgun (WGS) entry which is preliminary data.</text>
</comment>
<organism evidence="2">
    <name type="scientific">marine sediment metagenome</name>
    <dbReference type="NCBI Taxonomy" id="412755"/>
    <lineage>
        <taxon>unclassified sequences</taxon>
        <taxon>metagenomes</taxon>
        <taxon>ecological metagenomes</taxon>
    </lineage>
</organism>
<keyword evidence="1" id="KW-0472">Membrane</keyword>
<feature type="transmembrane region" description="Helical" evidence="1">
    <location>
        <begin position="48"/>
        <end position="67"/>
    </location>
</feature>
<keyword evidence="1" id="KW-1133">Transmembrane helix</keyword>
<feature type="non-terminal residue" evidence="2">
    <location>
        <position position="1"/>
    </location>
</feature>
<reference evidence="2" key="1">
    <citation type="journal article" date="2014" name="Front. Microbiol.">
        <title>High frequency of phylogenetically diverse reductive dehalogenase-homologous genes in deep subseafloor sedimentary metagenomes.</title>
        <authorList>
            <person name="Kawai M."/>
            <person name="Futagami T."/>
            <person name="Toyoda A."/>
            <person name="Takaki Y."/>
            <person name="Nishi S."/>
            <person name="Hori S."/>
            <person name="Arai W."/>
            <person name="Tsubouchi T."/>
            <person name="Morono Y."/>
            <person name="Uchiyama I."/>
            <person name="Ito T."/>
            <person name="Fujiyama A."/>
            <person name="Inagaki F."/>
            <person name="Takami H."/>
        </authorList>
    </citation>
    <scope>NUCLEOTIDE SEQUENCE</scope>
    <source>
        <strain evidence="2">Expedition CK06-06</strain>
    </source>
</reference>
<accession>X0YX41</accession>
<feature type="non-terminal residue" evidence="2">
    <location>
        <position position="236"/>
    </location>
</feature>
<feature type="transmembrane region" description="Helical" evidence="1">
    <location>
        <begin position="216"/>
        <end position="235"/>
    </location>
</feature>
<keyword evidence="1" id="KW-0812">Transmembrane</keyword>